<gene>
    <name evidence="2" type="ORF">ABZ508_14460</name>
</gene>
<keyword evidence="1" id="KW-0812">Transmembrane</keyword>
<keyword evidence="1" id="KW-0472">Membrane</keyword>
<protein>
    <submittedName>
        <fullName evidence="2">Uncharacterized protein</fullName>
    </submittedName>
</protein>
<organism evidence="2 3">
    <name type="scientific">Streptomyces lavendulocolor</name>
    <dbReference type="NCBI Taxonomy" id="67316"/>
    <lineage>
        <taxon>Bacteria</taxon>
        <taxon>Bacillati</taxon>
        <taxon>Actinomycetota</taxon>
        <taxon>Actinomycetes</taxon>
        <taxon>Kitasatosporales</taxon>
        <taxon>Streptomycetaceae</taxon>
        <taxon>Streptomyces</taxon>
    </lineage>
</organism>
<name>A0ABV2W4U3_9ACTN</name>
<comment type="caution">
    <text evidence="2">The sequence shown here is derived from an EMBL/GenBank/DDBJ whole genome shotgun (WGS) entry which is preliminary data.</text>
</comment>
<keyword evidence="3" id="KW-1185">Reference proteome</keyword>
<proteinExistence type="predicted"/>
<dbReference type="Proteomes" id="UP001550378">
    <property type="component" value="Unassembled WGS sequence"/>
</dbReference>
<evidence type="ECO:0000313" key="3">
    <source>
        <dbReference type="Proteomes" id="UP001550378"/>
    </source>
</evidence>
<sequence length="116" mass="12998">MNDQYGYGLWPLVVINTLVLVIFAASFFHPKTGRDWKALGGFSAFAVALFTEMYGFPLTIYLLAGPLGNWFPNLGYSHAQGHLWNDLIGWTGDPHLRSCCLSECDQWVSAGRGWVR</sequence>
<feature type="transmembrane region" description="Helical" evidence="1">
    <location>
        <begin position="6"/>
        <end position="28"/>
    </location>
</feature>
<keyword evidence="1" id="KW-1133">Transmembrane helix</keyword>
<reference evidence="2 3" key="1">
    <citation type="submission" date="2024-06" db="EMBL/GenBank/DDBJ databases">
        <title>The Natural Products Discovery Center: Release of the First 8490 Sequenced Strains for Exploring Actinobacteria Biosynthetic Diversity.</title>
        <authorList>
            <person name="Kalkreuter E."/>
            <person name="Kautsar S.A."/>
            <person name="Yang D."/>
            <person name="Bader C.D."/>
            <person name="Teijaro C.N."/>
            <person name="Fluegel L."/>
            <person name="Davis C.M."/>
            <person name="Simpson J.R."/>
            <person name="Lauterbach L."/>
            <person name="Steele A.D."/>
            <person name="Gui C."/>
            <person name="Meng S."/>
            <person name="Li G."/>
            <person name="Viehrig K."/>
            <person name="Ye F."/>
            <person name="Su P."/>
            <person name="Kiefer A.F."/>
            <person name="Nichols A."/>
            <person name="Cepeda A.J."/>
            <person name="Yan W."/>
            <person name="Fan B."/>
            <person name="Jiang Y."/>
            <person name="Adhikari A."/>
            <person name="Zheng C.-J."/>
            <person name="Schuster L."/>
            <person name="Cowan T.M."/>
            <person name="Smanski M.J."/>
            <person name="Chevrette M.G."/>
            <person name="De Carvalho L.P.S."/>
            <person name="Shen B."/>
        </authorList>
    </citation>
    <scope>NUCLEOTIDE SEQUENCE [LARGE SCALE GENOMIC DNA]</scope>
    <source>
        <strain evidence="2 3">NPDC006337</strain>
    </source>
</reference>
<accession>A0ABV2W4U3</accession>
<evidence type="ECO:0000313" key="2">
    <source>
        <dbReference type="EMBL" id="MEU0708552.1"/>
    </source>
</evidence>
<evidence type="ECO:0000256" key="1">
    <source>
        <dbReference type="SAM" id="Phobius"/>
    </source>
</evidence>
<dbReference type="RefSeq" id="WP_359657417.1">
    <property type="nucleotide sequence ID" value="NZ_JBEXZP010000191.1"/>
</dbReference>
<dbReference type="EMBL" id="JBEXZR010000010">
    <property type="protein sequence ID" value="MEU0708552.1"/>
    <property type="molecule type" value="Genomic_DNA"/>
</dbReference>
<feature type="transmembrane region" description="Helical" evidence="1">
    <location>
        <begin position="40"/>
        <end position="64"/>
    </location>
</feature>